<keyword evidence="3" id="KW-1185">Reference proteome</keyword>
<dbReference type="EMBL" id="JABEPP010000004">
    <property type="protein sequence ID" value="NNM73835.1"/>
    <property type="molecule type" value="Genomic_DNA"/>
</dbReference>
<dbReference type="Proteomes" id="UP000564885">
    <property type="component" value="Unassembled WGS sequence"/>
</dbReference>
<sequence length="237" mass="26262">MPNEAVNPSRIKVRGQHFNLIPSRFPPVNLFERIGNGDGSDVAEIEALTNPRLRERERLIGTRATDVASARLQNWNHAAFAYGNPEGSRFFPPTIPVLELAADLQTALSISVARREAFLARTAEPAIKLDMRVLVRTVEGTFSDLRGLPLDMPTEERWKLGRELAETHCAGVIFECPERPGASCVAVLDPDSLGRATQSEHFRYVWNGQKIEALYSFADGLTIIPDELRSAKSVRAA</sequence>
<organism evidence="2 3">
    <name type="scientific">Enterovirga aerilata</name>
    <dbReference type="NCBI Taxonomy" id="2730920"/>
    <lineage>
        <taxon>Bacteria</taxon>
        <taxon>Pseudomonadati</taxon>
        <taxon>Pseudomonadota</taxon>
        <taxon>Alphaproteobacteria</taxon>
        <taxon>Hyphomicrobiales</taxon>
        <taxon>Methylobacteriaceae</taxon>
        <taxon>Enterovirga</taxon>
    </lineage>
</organism>
<protein>
    <submittedName>
        <fullName evidence="2">RES family NAD+ phosphorylase</fullName>
    </submittedName>
</protein>
<evidence type="ECO:0000259" key="1">
    <source>
        <dbReference type="Pfam" id="PF08808"/>
    </source>
</evidence>
<dbReference type="Pfam" id="PF08808">
    <property type="entry name" value="RES"/>
    <property type="match status" value="1"/>
</dbReference>
<dbReference type="AlphaFoldDB" id="A0A849IC60"/>
<comment type="caution">
    <text evidence="2">The sequence shown here is derived from an EMBL/GenBank/DDBJ whole genome shotgun (WGS) entry which is preliminary data.</text>
</comment>
<evidence type="ECO:0000313" key="3">
    <source>
        <dbReference type="Proteomes" id="UP000564885"/>
    </source>
</evidence>
<feature type="domain" description="RES" evidence="1">
    <location>
        <begin position="73"/>
        <end position="207"/>
    </location>
</feature>
<accession>A0A849IC60</accession>
<proteinExistence type="predicted"/>
<dbReference type="RefSeq" id="WP_171219284.1">
    <property type="nucleotide sequence ID" value="NZ_JABEPP010000004.1"/>
</dbReference>
<reference evidence="2 3" key="1">
    <citation type="submission" date="2020-04" db="EMBL/GenBank/DDBJ databases">
        <title>Enterovirga sp. isolate from soil.</title>
        <authorList>
            <person name="Chea S."/>
            <person name="Kim D.-U."/>
        </authorList>
    </citation>
    <scope>NUCLEOTIDE SEQUENCE [LARGE SCALE GENOMIC DNA]</scope>
    <source>
        <strain evidence="2 3">DB1703</strain>
    </source>
</reference>
<name>A0A849IC60_9HYPH</name>
<gene>
    <name evidence="2" type="ORF">HJG44_15740</name>
</gene>
<dbReference type="InterPro" id="IPR014914">
    <property type="entry name" value="RES_dom"/>
</dbReference>
<evidence type="ECO:0000313" key="2">
    <source>
        <dbReference type="EMBL" id="NNM73835.1"/>
    </source>
</evidence>